<proteinExistence type="inferred from homology"/>
<dbReference type="InterPro" id="IPR005455">
    <property type="entry name" value="PFN_euk"/>
</dbReference>
<dbReference type="InterPro" id="IPR048278">
    <property type="entry name" value="PFN"/>
</dbReference>
<dbReference type="SMART" id="SM00392">
    <property type="entry name" value="PROF"/>
    <property type="match status" value="1"/>
</dbReference>
<comment type="similarity">
    <text evidence="2 7">Belongs to the profilin family.</text>
</comment>
<dbReference type="SUPFAM" id="SSF55770">
    <property type="entry name" value="Profilin (actin-binding protein)"/>
    <property type="match status" value="1"/>
</dbReference>
<evidence type="ECO:0000256" key="2">
    <source>
        <dbReference type="ARBA" id="ARBA00010058"/>
    </source>
</evidence>
<keyword evidence="5 6" id="KW-0206">Cytoskeleton</keyword>
<dbReference type="Proteomes" id="UP001605036">
    <property type="component" value="Unassembled WGS sequence"/>
</dbReference>
<comment type="subcellular location">
    <subcellularLocation>
        <location evidence="1">Cytoplasm</location>
        <location evidence="1">Cytoskeleton</location>
    </subcellularLocation>
</comment>
<dbReference type="GO" id="GO:0005856">
    <property type="term" value="C:cytoskeleton"/>
    <property type="evidence" value="ECO:0007669"/>
    <property type="project" value="UniProtKB-SubCell"/>
</dbReference>
<dbReference type="FunFam" id="3.30.450.30:FF:000001">
    <property type="entry name" value="Profilin"/>
    <property type="match status" value="1"/>
</dbReference>
<name>A0ABD1Y0I8_9MARC</name>
<dbReference type="PRINTS" id="PR00392">
    <property type="entry name" value="PROFILIN"/>
</dbReference>
<reference evidence="8 9" key="1">
    <citation type="submission" date="2024-09" db="EMBL/GenBank/DDBJ databases">
        <title>Chromosome-scale assembly of Riccia fluitans.</title>
        <authorList>
            <person name="Paukszto L."/>
            <person name="Sawicki J."/>
            <person name="Karawczyk K."/>
            <person name="Piernik-Szablinska J."/>
            <person name="Szczecinska M."/>
            <person name="Mazdziarz M."/>
        </authorList>
    </citation>
    <scope>NUCLEOTIDE SEQUENCE [LARGE SCALE GENOMIC DNA]</scope>
    <source>
        <strain evidence="8">Rf_01</strain>
        <tissue evidence="8">Aerial parts of the thallus</tissue>
    </source>
</reference>
<dbReference type="InterPro" id="IPR036140">
    <property type="entry name" value="PFN_sf"/>
</dbReference>
<dbReference type="EMBL" id="JBHFFA010000006">
    <property type="protein sequence ID" value="KAL2619944.1"/>
    <property type="molecule type" value="Genomic_DNA"/>
</dbReference>
<keyword evidence="9" id="KW-1185">Reference proteome</keyword>
<evidence type="ECO:0000313" key="9">
    <source>
        <dbReference type="Proteomes" id="UP001605036"/>
    </source>
</evidence>
<dbReference type="AlphaFoldDB" id="A0ABD1Y0I8"/>
<evidence type="ECO:0000313" key="8">
    <source>
        <dbReference type="EMBL" id="KAL2619944.1"/>
    </source>
</evidence>
<dbReference type="InterPro" id="IPR027310">
    <property type="entry name" value="Profilin_CS"/>
</dbReference>
<dbReference type="PRINTS" id="PR01640">
    <property type="entry name" value="PROFILINPLNT"/>
</dbReference>
<evidence type="ECO:0000256" key="1">
    <source>
        <dbReference type="ARBA" id="ARBA00004245"/>
    </source>
</evidence>
<keyword evidence="3" id="KW-0963">Cytoplasm</keyword>
<evidence type="ECO:0000256" key="7">
    <source>
        <dbReference type="RuleBase" id="RU003909"/>
    </source>
</evidence>
<evidence type="ECO:0000256" key="4">
    <source>
        <dbReference type="ARBA" id="ARBA00023203"/>
    </source>
</evidence>
<evidence type="ECO:0000256" key="6">
    <source>
        <dbReference type="RuleBase" id="RU003908"/>
    </source>
</evidence>
<protein>
    <recommendedName>
        <fullName evidence="7">Profilin</fullName>
    </recommendedName>
</protein>
<evidence type="ECO:0000256" key="5">
    <source>
        <dbReference type="ARBA" id="ARBA00023212"/>
    </source>
</evidence>
<accession>A0ABD1Y0I8</accession>
<dbReference type="PROSITE" id="PS00414">
    <property type="entry name" value="PROFILIN"/>
    <property type="match status" value="1"/>
</dbReference>
<sequence>MSWQSYVDDHLMCEVSPGHHLTSAAIIGQDGVVWAQSAEFPNLHPDEITRIVKGMDDSSQIAASGLFLGGQKYMVIQGEAGQVIRGKKGSGGATIKKTNSALVIGIYAEPTTPGECNIVVSVLLWTYFVQRSDRRDKRKLEQSRLLVHRHNRDEEDPGFAAAEFPLLSDIWLCRVKSSYLYLMMMSLWSMITLLAASVDGLGFEINILLVVRTLIVIP</sequence>
<dbReference type="Pfam" id="PF00235">
    <property type="entry name" value="Profilin"/>
    <property type="match status" value="1"/>
</dbReference>
<dbReference type="PANTHER" id="PTHR11604:SF0">
    <property type="entry name" value="PROFILIN"/>
    <property type="match status" value="1"/>
</dbReference>
<comment type="subunit">
    <text evidence="6">Occurs in many kinds of cells as a complex with monomeric actin in a 1:1 ratio.</text>
</comment>
<gene>
    <name evidence="8" type="ORF">R1flu_000149</name>
</gene>
<keyword evidence="4 7" id="KW-0009">Actin-binding</keyword>
<comment type="caution">
    <text evidence="8">The sequence shown here is derived from an EMBL/GenBank/DDBJ whole genome shotgun (WGS) entry which is preliminary data.</text>
</comment>
<organism evidence="8 9">
    <name type="scientific">Riccia fluitans</name>
    <dbReference type="NCBI Taxonomy" id="41844"/>
    <lineage>
        <taxon>Eukaryota</taxon>
        <taxon>Viridiplantae</taxon>
        <taxon>Streptophyta</taxon>
        <taxon>Embryophyta</taxon>
        <taxon>Marchantiophyta</taxon>
        <taxon>Marchantiopsida</taxon>
        <taxon>Marchantiidae</taxon>
        <taxon>Marchantiales</taxon>
        <taxon>Ricciaceae</taxon>
        <taxon>Riccia</taxon>
    </lineage>
</organism>
<dbReference type="GO" id="GO:0003779">
    <property type="term" value="F:actin binding"/>
    <property type="evidence" value="ECO:0007669"/>
    <property type="project" value="UniProtKB-KW"/>
</dbReference>
<dbReference type="PANTHER" id="PTHR11604">
    <property type="entry name" value="PROFILIN"/>
    <property type="match status" value="1"/>
</dbReference>
<dbReference type="Gene3D" id="3.30.450.30">
    <property type="entry name" value="Dynein light chain 2a, cytoplasmic"/>
    <property type="match status" value="1"/>
</dbReference>
<evidence type="ECO:0000256" key="3">
    <source>
        <dbReference type="ARBA" id="ARBA00022490"/>
    </source>
</evidence>
<dbReference type="CDD" id="cd00148">
    <property type="entry name" value="PROF"/>
    <property type="match status" value="1"/>
</dbReference>
<comment type="function">
    <text evidence="6">Binds to actin and affects the structure of the cytoskeleton. At high concentrations, profilin prevents the polymerization of actin, whereas it enhances it at low concentrations.</text>
</comment>